<proteinExistence type="predicted"/>
<reference evidence="2" key="1">
    <citation type="submission" date="2021-08" db="EMBL/GenBank/DDBJ databases">
        <title>WGS assembly of Ceratopteris richardii.</title>
        <authorList>
            <person name="Marchant D.B."/>
            <person name="Chen G."/>
            <person name="Jenkins J."/>
            <person name="Shu S."/>
            <person name="Leebens-Mack J."/>
            <person name="Grimwood J."/>
            <person name="Schmutz J."/>
            <person name="Soltis P."/>
            <person name="Soltis D."/>
            <person name="Chen Z.-H."/>
        </authorList>
    </citation>
    <scope>NUCLEOTIDE SEQUENCE</scope>
    <source>
        <strain evidence="2">Whitten #5841</strain>
        <tissue evidence="2">Leaf</tissue>
    </source>
</reference>
<keyword evidence="1" id="KW-0732">Signal</keyword>
<name>A0A8T2VBJ2_CERRI</name>
<evidence type="ECO:0000313" key="3">
    <source>
        <dbReference type="Proteomes" id="UP000825935"/>
    </source>
</evidence>
<evidence type="ECO:0000256" key="1">
    <source>
        <dbReference type="ARBA" id="ARBA00022729"/>
    </source>
</evidence>
<dbReference type="EMBL" id="CM035406">
    <property type="protein sequence ID" value="KAH7445831.1"/>
    <property type="molecule type" value="Genomic_DNA"/>
</dbReference>
<organism evidence="2 3">
    <name type="scientific">Ceratopteris richardii</name>
    <name type="common">Triangle waterfern</name>
    <dbReference type="NCBI Taxonomy" id="49495"/>
    <lineage>
        <taxon>Eukaryota</taxon>
        <taxon>Viridiplantae</taxon>
        <taxon>Streptophyta</taxon>
        <taxon>Embryophyta</taxon>
        <taxon>Tracheophyta</taxon>
        <taxon>Polypodiopsida</taxon>
        <taxon>Polypodiidae</taxon>
        <taxon>Polypodiales</taxon>
        <taxon>Pteridineae</taxon>
        <taxon>Pteridaceae</taxon>
        <taxon>Parkerioideae</taxon>
        <taxon>Ceratopteris</taxon>
    </lineage>
</organism>
<dbReference type="AlphaFoldDB" id="A0A8T2VBJ2"/>
<protein>
    <submittedName>
        <fullName evidence="2">Uncharacterized protein</fullName>
    </submittedName>
</protein>
<keyword evidence="3" id="KW-1185">Reference proteome</keyword>
<dbReference type="InterPro" id="IPR040361">
    <property type="entry name" value="TPD1"/>
</dbReference>
<dbReference type="Proteomes" id="UP000825935">
    <property type="component" value="Chromosome 1"/>
</dbReference>
<dbReference type="Pfam" id="PF24068">
    <property type="entry name" value="TPD1_C"/>
    <property type="match status" value="1"/>
</dbReference>
<comment type="caution">
    <text evidence="2">The sequence shown here is derived from an EMBL/GenBank/DDBJ whole genome shotgun (WGS) entry which is preliminary data.</text>
</comment>
<evidence type="ECO:0000313" key="2">
    <source>
        <dbReference type="EMBL" id="KAH7445831.1"/>
    </source>
</evidence>
<accession>A0A8T2VBJ2</accession>
<sequence length="158" mass="16934">MRPGRERYMSVVHNVCLARLRAALLALITLTYGTEVHGGRSDLPLAVTDSSASDMQTSCIRISQLDLQFSHPMSAATLRVDCGSCSVSNVRLACPGPEWTQRMVSSASVLVVEGNGQCLVSSGGMLDPLSASTFTYMHSPVLPLYPLSTTFHCPGEET</sequence>
<gene>
    <name evidence="2" type="ORF">KP509_01G025900</name>
</gene>